<sequence length="488" mass="54313">MECYVPNNPQFGLADCCQGCQELCCDPLQPCNCLENQLREFPEECCQEEPEICCPENGEDVNVLGDPLAPCEVPLEGEARCDGWPEDMGSFSLPPLELDPLPTLFPFSPCPTYKNNQGECRERGGGEAADVLLSLKHAVVHGDCASETVHPQMMVNNGGYPYYEHYGGAPLFPTMSVNVSMNMTMHGCPPDQLCSQVQWNQNAATPSVNVVYPQTQSMISPTSYPSATYSFTADFRPPNQSDPLITATSTFKPLLQTQKQNQNYIFQQKPNFSSQKSLGQNLKRPTHKLYMQESPKDQGIDGYTILNQHQDMHQDYGYSSCVNGSGKIQIGALSGCSEDDEQKPNLCRICGKTYARPSTLKTHLRTHSGERPYRCGDCNKSFSQAANLTAHVRTHTGQKPFRCPICDRRFSQSSSVTTHMRTHSGERPYQCRSCKKAFSDSSTLTKHLRIHSGEKPYQCKLCLLRFSQSGNLNRHMRVHGNMSGGMLG</sequence>
<dbReference type="Proteomes" id="UP000824533">
    <property type="component" value="Linkage Group LG26"/>
</dbReference>
<comment type="caution">
    <text evidence="1">The sequence shown here is derived from an EMBL/GenBank/DDBJ whole genome shotgun (WGS) entry which is preliminary data.</text>
</comment>
<keyword evidence="2" id="KW-1185">Reference proteome</keyword>
<reference evidence="1 2" key="1">
    <citation type="journal article" date="2021" name="Front. Genet.">
        <title>Chromosome-Level Genome Assembly Reveals Significant Gene Expansion in the Toll and IMD Signaling Pathways of Dendrolimus kikuchii.</title>
        <authorList>
            <person name="Zhou J."/>
            <person name="Wu P."/>
            <person name="Xiong Z."/>
            <person name="Liu N."/>
            <person name="Zhao N."/>
            <person name="Ji M."/>
            <person name="Qiu Y."/>
            <person name="Yang B."/>
        </authorList>
    </citation>
    <scope>NUCLEOTIDE SEQUENCE [LARGE SCALE GENOMIC DNA]</scope>
    <source>
        <strain evidence="1">Ann1</strain>
    </source>
</reference>
<name>A0ACC1CHC2_9NEOP</name>
<organism evidence="1 2">
    <name type="scientific">Dendrolimus kikuchii</name>
    <dbReference type="NCBI Taxonomy" id="765133"/>
    <lineage>
        <taxon>Eukaryota</taxon>
        <taxon>Metazoa</taxon>
        <taxon>Ecdysozoa</taxon>
        <taxon>Arthropoda</taxon>
        <taxon>Hexapoda</taxon>
        <taxon>Insecta</taxon>
        <taxon>Pterygota</taxon>
        <taxon>Neoptera</taxon>
        <taxon>Endopterygota</taxon>
        <taxon>Lepidoptera</taxon>
        <taxon>Glossata</taxon>
        <taxon>Ditrysia</taxon>
        <taxon>Bombycoidea</taxon>
        <taxon>Lasiocampidae</taxon>
        <taxon>Dendrolimus</taxon>
    </lineage>
</organism>
<evidence type="ECO:0000313" key="1">
    <source>
        <dbReference type="EMBL" id="KAJ0170920.1"/>
    </source>
</evidence>
<proteinExistence type="predicted"/>
<accession>A0ACC1CHC2</accession>
<evidence type="ECO:0000313" key="2">
    <source>
        <dbReference type="Proteomes" id="UP000824533"/>
    </source>
</evidence>
<gene>
    <name evidence="1" type="ORF">K1T71_013692</name>
</gene>
<protein>
    <submittedName>
        <fullName evidence="1">Uncharacterized protein</fullName>
    </submittedName>
</protein>
<dbReference type="EMBL" id="CM034412">
    <property type="protein sequence ID" value="KAJ0170920.1"/>
    <property type="molecule type" value="Genomic_DNA"/>
</dbReference>